<gene>
    <name evidence="1" type="ORF">PACL_0484</name>
</gene>
<name>B3G2L0_PSEAI</name>
<accession>B3G2L0</accession>
<protein>
    <submittedName>
        <fullName evidence="1">Uncharacterized protein</fullName>
    </submittedName>
</protein>
<reference evidence="1" key="1">
    <citation type="journal article" date="2008" name="Genomics">
        <title>Large-insert genome analysis technology detects structural variation in Pseudomonas aeruginosa clinical strains from cystic fibrosis patients.</title>
        <authorList>
            <person name="Hayden H.S."/>
            <person name="Gillett W."/>
            <person name="Saenphimmachak C."/>
            <person name="Lim R."/>
            <person name="Zhou Y."/>
            <person name="Jacobs M.A."/>
            <person name="Chang J."/>
            <person name="Rohmer L."/>
            <person name="D'Argenio D.A."/>
            <person name="Palmieri A."/>
            <person name="Levy R."/>
            <person name="Haugen E."/>
            <person name="Wong G.K."/>
            <person name="Brittnacher M.J."/>
            <person name="Burns J.L."/>
            <person name="Miller S.I."/>
            <person name="Olson M.V."/>
            <person name="Kaul R."/>
        </authorList>
    </citation>
    <scope>NUCLEOTIDE SEQUENCE</scope>
    <source>
        <strain evidence="1">PACS171b</strain>
    </source>
</reference>
<organism evidence="1">
    <name type="scientific">Pseudomonas aeruginosa</name>
    <dbReference type="NCBI Taxonomy" id="287"/>
    <lineage>
        <taxon>Bacteria</taxon>
        <taxon>Pseudomonadati</taxon>
        <taxon>Pseudomonadota</taxon>
        <taxon>Gammaproteobacteria</taxon>
        <taxon>Pseudomonadales</taxon>
        <taxon>Pseudomonadaceae</taxon>
        <taxon>Pseudomonas</taxon>
    </lineage>
</organism>
<evidence type="ECO:0000313" key="1">
    <source>
        <dbReference type="EMBL" id="ACD39272.1"/>
    </source>
</evidence>
<proteinExistence type="predicted"/>
<dbReference type="EMBL" id="EU595752">
    <property type="protein sequence ID" value="ACD39272.1"/>
    <property type="molecule type" value="Genomic_DNA"/>
</dbReference>
<sequence>MILLATTSGYPHTFMTTMTRMPRAPRRDDEVDSVRTIFWFHCLGDRLGKHEARAVQRAVAPNTIGVDSHGDPIKNGKFLAYKRGARTPSDRLVEQIEQQVPRSARSLNHPLWQVLRTSKSIKTSACQWVRQLDPEIQRFALSNGEVSMSWGRHTLEPLERRASLDSLAALTIMMRLHHEQGNQLATWDCAQAVFRVLLILGPMFEEHAIAEQIFKIYVSRVFSLVVLPGRRIALEDYDYPTRSGFLNLLADELRAQSEPQAARRLPTFYALQVLDGKQQRARLLFTLPVIEVA</sequence>
<dbReference type="AlphaFoldDB" id="B3G2L0"/>